<reference evidence="1" key="1">
    <citation type="submission" date="2022-04" db="EMBL/GenBank/DDBJ databases">
        <title>Jade perch genome.</title>
        <authorList>
            <person name="Chao B."/>
        </authorList>
    </citation>
    <scope>NUCLEOTIDE SEQUENCE</scope>
    <source>
        <strain evidence="1">CB-2022</strain>
    </source>
</reference>
<organism evidence="1 2">
    <name type="scientific">Scortum barcoo</name>
    <name type="common">barcoo grunter</name>
    <dbReference type="NCBI Taxonomy" id="214431"/>
    <lineage>
        <taxon>Eukaryota</taxon>
        <taxon>Metazoa</taxon>
        <taxon>Chordata</taxon>
        <taxon>Craniata</taxon>
        <taxon>Vertebrata</taxon>
        <taxon>Euteleostomi</taxon>
        <taxon>Actinopterygii</taxon>
        <taxon>Neopterygii</taxon>
        <taxon>Teleostei</taxon>
        <taxon>Neoteleostei</taxon>
        <taxon>Acanthomorphata</taxon>
        <taxon>Eupercaria</taxon>
        <taxon>Centrarchiformes</taxon>
        <taxon>Terapontoidei</taxon>
        <taxon>Terapontidae</taxon>
        <taxon>Scortum</taxon>
    </lineage>
</organism>
<gene>
    <name evidence="1" type="ORF">L3Q82_011966</name>
</gene>
<accession>A0ACB8W635</accession>
<name>A0ACB8W635_9TELE</name>
<proteinExistence type="predicted"/>
<evidence type="ECO:0000313" key="1">
    <source>
        <dbReference type="EMBL" id="KAI3363341.1"/>
    </source>
</evidence>
<protein>
    <submittedName>
        <fullName evidence="1">Uncharacterized protein</fullName>
    </submittedName>
</protein>
<comment type="caution">
    <text evidence="1">The sequence shown here is derived from an EMBL/GenBank/DDBJ whole genome shotgun (WGS) entry which is preliminary data.</text>
</comment>
<dbReference type="Proteomes" id="UP000831701">
    <property type="component" value="Chromosome 14"/>
</dbReference>
<keyword evidence="2" id="KW-1185">Reference proteome</keyword>
<sequence length="926" mass="101950">MLEKMAKMATAVETNLASKDSHWVYANEHVESLSISKEVSDADIMELVHSSLGRMTIIRQIFPLWRDTNVRCMRNNHRISSLLCDPQEGYLQSLEVSNLYLYDSVLMLANAFYRKLEDRKWHSMASLNCMRKSTKPWNGGWSMLDTIQKGRISGLTGLMDFRAEGSNSHVQFEILGTSYSETFGKDVKRLASWDSTRGLNGSLKENRIESGMQGVTLKIVTLLEEPFVMVAENILGQPKRYKGFSVDVLDALAKILGFKYDIYQVGDGKYGSALPNGSWNGMIGELIGKRADLAISAITITPERESVVDFSKRYLDYSVGILMRKSEEKINIFSLLAPFDLAVWACIAAAIPVVGIMIFLLRRIQAVRCQNNAGGHPPPSVSTSLQSAIWIVYGAFVQQGGSGGDPGSDSILGSVALRIVMGSWWLFTLIVCSSYTANLAAYLTVSRMDNTVRSFQDLSKQTDLAYGTVRESAVYEYFQAKGTNPLEQDNTFAELWKTVNKNNGFENSVSSPAEGIKKASIFILAKRESYAFLWDMAVVEYAALTDVDCTLTVAGNSMSTRGYGMALQHGSPYRDLFSQKILELQEKGDLDILKQKWWPKKGRCDLQSHADAQPEGRALRLHSFAGVFCILAAGLLLALLVAALETWWNSNHCRREQPKEVTNDNSSGQGPGPSLLTQNRAMVATTGPPAPPRPRSRPRPPGPPVLPRDATATLYFMDPAGADASPDLQVTKDYGLERVSGPLTYNDITSASPGGRRDIWTDRERDWEEAEALDTGQERPDDKEVNLEQVHQRLNSLLDEDLAHKQLPGQSIEISALDIGSMQPSQSLEALSARDYPAHRGPPRLSVTTFLQEGHGTGRTLGAAGGRTLPLPLSSATMPSIRCKHRAPNGGLFRQSPVKTPMPMSYQPVPGGPIPEASEPSHGTSI</sequence>
<evidence type="ECO:0000313" key="2">
    <source>
        <dbReference type="Proteomes" id="UP000831701"/>
    </source>
</evidence>
<dbReference type="EMBL" id="CM041544">
    <property type="protein sequence ID" value="KAI3363341.1"/>
    <property type="molecule type" value="Genomic_DNA"/>
</dbReference>